<keyword evidence="9" id="KW-0812">Transmembrane</keyword>
<keyword evidence="3" id="KW-0808">Transferase</keyword>
<dbReference type="InterPro" id="IPR013083">
    <property type="entry name" value="Znf_RING/FYVE/PHD"/>
</dbReference>
<dbReference type="Gene3D" id="3.30.40.10">
    <property type="entry name" value="Zinc/RING finger domain, C3HC4 (zinc finger)"/>
    <property type="match status" value="1"/>
</dbReference>
<protein>
    <recommendedName>
        <fullName evidence="2">RING-type E3 ubiquitin transferase</fullName>
        <ecNumber evidence="2">2.3.2.27</ecNumber>
    </recommendedName>
</protein>
<keyword evidence="4" id="KW-0479">Metal-binding</keyword>
<evidence type="ECO:0000313" key="13">
    <source>
        <dbReference type="RefSeq" id="XP_026301774.1"/>
    </source>
</evidence>
<dbReference type="KEGG" id="ame:107965941"/>
<reference evidence="11" key="1">
    <citation type="submission" date="2021-01" db="UniProtKB">
        <authorList>
            <consortium name="EnsemblMetazoa"/>
        </authorList>
    </citation>
    <scope>IDENTIFICATION</scope>
    <source>
        <strain evidence="11">DH4</strain>
    </source>
</reference>
<dbReference type="PROSITE" id="PS50089">
    <property type="entry name" value="ZF_RING_2"/>
    <property type="match status" value="1"/>
</dbReference>
<accession>A0A8B8HGJ6</accession>
<keyword evidence="9" id="KW-1133">Transmembrane helix</keyword>
<evidence type="ECO:0000256" key="5">
    <source>
        <dbReference type="ARBA" id="ARBA00022771"/>
    </source>
</evidence>
<dbReference type="GO" id="GO:0005634">
    <property type="term" value="C:nucleus"/>
    <property type="evidence" value="ECO:0007669"/>
    <property type="project" value="TreeGrafter"/>
</dbReference>
<feature type="domain" description="RING-type" evidence="10">
    <location>
        <begin position="35"/>
        <end position="76"/>
    </location>
</feature>
<dbReference type="GO" id="GO:0061630">
    <property type="term" value="F:ubiquitin protein ligase activity"/>
    <property type="evidence" value="ECO:0007669"/>
    <property type="project" value="UniProtKB-EC"/>
</dbReference>
<comment type="catalytic activity">
    <reaction evidence="1">
        <text>S-ubiquitinyl-[E2 ubiquitin-conjugating enzyme]-L-cysteine + [acceptor protein]-L-lysine = [E2 ubiquitin-conjugating enzyme]-L-cysteine + N(6)-ubiquitinyl-[acceptor protein]-L-lysine.</text>
        <dbReference type="EC" id="2.3.2.27"/>
    </reaction>
</comment>
<evidence type="ECO:0000313" key="12">
    <source>
        <dbReference type="Proteomes" id="UP000005203"/>
    </source>
</evidence>
<sequence>MNLCTIYILLFLFCFNILLFNRKKKIKNEDTIEKCTICLSEFEDCESVRRLPCMHLFHIDCVDQWLCTNKRCPICQVDIEIFLHKKLENTA</sequence>
<evidence type="ECO:0000256" key="4">
    <source>
        <dbReference type="ARBA" id="ARBA00022723"/>
    </source>
</evidence>
<evidence type="ECO:0000256" key="6">
    <source>
        <dbReference type="ARBA" id="ARBA00022786"/>
    </source>
</evidence>
<dbReference type="EC" id="2.3.2.27" evidence="2"/>
<dbReference type="RefSeq" id="XP_026301774.1">
    <property type="nucleotide sequence ID" value="XM_026445989.1"/>
</dbReference>
<dbReference type="EnsemblMetazoa" id="XM_026445989">
    <property type="protein sequence ID" value="XP_026301774"/>
    <property type="gene ID" value="LOC107965941"/>
</dbReference>
<accession>A0A7M7MW64</accession>
<evidence type="ECO:0000256" key="8">
    <source>
        <dbReference type="PROSITE-ProRule" id="PRU00175"/>
    </source>
</evidence>
<evidence type="ECO:0000256" key="7">
    <source>
        <dbReference type="ARBA" id="ARBA00022833"/>
    </source>
</evidence>
<dbReference type="PANTHER" id="PTHR22937">
    <property type="entry name" value="E3 UBIQUITIN-PROTEIN LIGASE RNF165"/>
    <property type="match status" value="1"/>
</dbReference>
<evidence type="ECO:0000313" key="11">
    <source>
        <dbReference type="EnsemblMetazoa" id="XP_026301774"/>
    </source>
</evidence>
<evidence type="ECO:0000256" key="2">
    <source>
        <dbReference type="ARBA" id="ARBA00012483"/>
    </source>
</evidence>
<keyword evidence="5 8" id="KW-0863">Zinc-finger</keyword>
<dbReference type="GeneID" id="107965941"/>
<dbReference type="InterPro" id="IPR045191">
    <property type="entry name" value="MBR1/2-like"/>
</dbReference>
<dbReference type="GO" id="GO:0008270">
    <property type="term" value="F:zinc ion binding"/>
    <property type="evidence" value="ECO:0007669"/>
    <property type="project" value="UniProtKB-KW"/>
</dbReference>
<dbReference type="Pfam" id="PF13639">
    <property type="entry name" value="zf-RING_2"/>
    <property type="match status" value="1"/>
</dbReference>
<dbReference type="OrthoDB" id="9984778at2759"/>
<evidence type="ECO:0000256" key="9">
    <source>
        <dbReference type="SAM" id="Phobius"/>
    </source>
</evidence>
<evidence type="ECO:0000256" key="1">
    <source>
        <dbReference type="ARBA" id="ARBA00000900"/>
    </source>
</evidence>
<dbReference type="SMART" id="SM00184">
    <property type="entry name" value="RING"/>
    <property type="match status" value="1"/>
</dbReference>
<dbReference type="InterPro" id="IPR001841">
    <property type="entry name" value="Znf_RING"/>
</dbReference>
<proteinExistence type="predicted"/>
<gene>
    <name evidence="13" type="primary">LOC107965941</name>
</gene>
<dbReference type="SUPFAM" id="SSF57850">
    <property type="entry name" value="RING/U-box"/>
    <property type="match status" value="1"/>
</dbReference>
<keyword evidence="12" id="KW-1185">Reference proteome</keyword>
<reference evidence="13" key="2">
    <citation type="submission" date="2025-04" db="UniProtKB">
        <authorList>
            <consortium name="RefSeq"/>
        </authorList>
    </citation>
    <scope>IDENTIFICATION</scope>
    <source>
        <strain evidence="13">DH4</strain>
        <tissue evidence="13">Whole body</tissue>
    </source>
</reference>
<evidence type="ECO:0000259" key="10">
    <source>
        <dbReference type="PROSITE" id="PS50089"/>
    </source>
</evidence>
<feature type="transmembrane region" description="Helical" evidence="9">
    <location>
        <begin position="6"/>
        <end position="21"/>
    </location>
</feature>
<evidence type="ECO:0000256" key="3">
    <source>
        <dbReference type="ARBA" id="ARBA00022679"/>
    </source>
</evidence>
<organism evidence="11">
    <name type="scientific">Apis mellifera</name>
    <name type="common">Honeybee</name>
    <dbReference type="NCBI Taxonomy" id="7460"/>
    <lineage>
        <taxon>Eukaryota</taxon>
        <taxon>Metazoa</taxon>
        <taxon>Ecdysozoa</taxon>
        <taxon>Arthropoda</taxon>
        <taxon>Hexapoda</taxon>
        <taxon>Insecta</taxon>
        <taxon>Pterygota</taxon>
        <taxon>Neoptera</taxon>
        <taxon>Endopterygota</taxon>
        <taxon>Hymenoptera</taxon>
        <taxon>Apocrita</taxon>
        <taxon>Aculeata</taxon>
        <taxon>Apoidea</taxon>
        <taxon>Anthophila</taxon>
        <taxon>Apidae</taxon>
        <taxon>Apis</taxon>
    </lineage>
</organism>
<dbReference type="Proteomes" id="UP000005203">
    <property type="component" value="Unplaced"/>
</dbReference>
<dbReference type="PANTHER" id="PTHR22937:SF65">
    <property type="entry name" value="E3 UBIQUITIN-PROTEIN LIGASE ARK2C"/>
    <property type="match status" value="1"/>
</dbReference>
<name>A0A7M7MW64_APIME</name>
<keyword evidence="9" id="KW-0472">Membrane</keyword>
<dbReference type="AlphaFoldDB" id="A0A7M7MW64"/>
<keyword evidence="6" id="KW-0833">Ubl conjugation pathway</keyword>
<keyword evidence="7" id="KW-0862">Zinc</keyword>